<evidence type="ECO:0000313" key="2">
    <source>
        <dbReference type="Proteomes" id="UP000050454"/>
    </source>
</evidence>
<dbReference type="PATRIC" id="fig|1605367.3.peg.1816"/>
<protein>
    <recommendedName>
        <fullName evidence="3">DUF2141 domain-containing protein</fullName>
    </recommendedName>
</protein>
<keyword evidence="2" id="KW-1185">Reference proteome</keyword>
<dbReference type="RefSeq" id="WP_055143671.1">
    <property type="nucleotide sequence ID" value="NZ_JXSZ01000005.1"/>
</dbReference>
<proteinExistence type="predicted"/>
<dbReference type="EMBL" id="LGTQ01000005">
    <property type="protein sequence ID" value="KPM49472.1"/>
    <property type="molecule type" value="Genomic_DNA"/>
</dbReference>
<dbReference type="STRING" id="1605367.AFM12_02365"/>
<reference evidence="1 2" key="1">
    <citation type="submission" date="2015-07" db="EMBL/GenBank/DDBJ databases">
        <title>The draft genome sequence of Leadbetterella sp. JN14-9.</title>
        <authorList>
            <person name="Liu Y."/>
            <person name="Du J."/>
            <person name="Shao Z."/>
        </authorList>
    </citation>
    <scope>NUCLEOTIDE SEQUENCE [LARGE SCALE GENOMIC DNA]</scope>
    <source>
        <strain evidence="1 2">JN14-9</strain>
    </source>
</reference>
<evidence type="ECO:0008006" key="3">
    <source>
        <dbReference type="Google" id="ProtNLM"/>
    </source>
</evidence>
<accession>A0A0P7BF55</accession>
<dbReference type="InterPro" id="IPR018673">
    <property type="entry name" value="DUF2141"/>
</dbReference>
<dbReference type="Proteomes" id="UP000050454">
    <property type="component" value="Unassembled WGS sequence"/>
</dbReference>
<evidence type="ECO:0000313" key="1">
    <source>
        <dbReference type="EMBL" id="KPM49472.1"/>
    </source>
</evidence>
<sequence length="136" mass="15228">MLSTFLVILYFGLFYSNGELSVTVPDLKNTEAPIYMAIYKDNEDFLNTKKMFTGAKAEPNGNKSAVLKVELPEGEYALAIFQDINGNGELDTNILGIPKEPYGFSKNYKPVFSAPKFRDCSIEVKQDTKVSIRLLD</sequence>
<organism evidence="1 2">
    <name type="scientific">Jiulongibacter sediminis</name>
    <dbReference type="NCBI Taxonomy" id="1605367"/>
    <lineage>
        <taxon>Bacteria</taxon>
        <taxon>Pseudomonadati</taxon>
        <taxon>Bacteroidota</taxon>
        <taxon>Cytophagia</taxon>
        <taxon>Cytophagales</taxon>
        <taxon>Leadbetterellaceae</taxon>
        <taxon>Jiulongibacter</taxon>
    </lineage>
</organism>
<gene>
    <name evidence="1" type="ORF">AFM12_02365</name>
</gene>
<name>A0A0P7BF55_9BACT</name>
<dbReference type="Pfam" id="PF09912">
    <property type="entry name" value="DUF2141"/>
    <property type="match status" value="1"/>
</dbReference>
<comment type="caution">
    <text evidence="1">The sequence shown here is derived from an EMBL/GenBank/DDBJ whole genome shotgun (WGS) entry which is preliminary data.</text>
</comment>
<dbReference type="OrthoDB" id="9788332at2"/>
<dbReference type="AlphaFoldDB" id="A0A0P7BF55"/>